<sequence>MMIHNFYRLLSQIPISLPSDSIPDAAQDLKALKSLSFDELINRMVSGLIEFAIHLAIAIVVFYAGKFIIKRLFTITATILHRRNVEQSLTTFVLSFIKILLYFILIITVIGILGINTSSFLAVFASVGVAIGMALSGTLQNFAGGVLILLLKPYRIGDYIEAQGFAGTVTEIQIFHTIICTPDNKSIIIPNGGLSTGSINNWSRQEYRRVQWDIGISYGDSFETAEKAILDILAGEPLVVRAADVKPEEVDPDSDSNGIKTASDSEMSQKSSWLRRLFSSPRRRLLAHQRQTEAAIRALTKVPVTDPTVDIASLADSSVNLTVRAWARTSDYWGLYNSVIRRIYTELPASGVSFPFPQMDVHIVSTPE</sequence>
<keyword evidence="3" id="KW-1003">Cell membrane</keyword>
<dbReference type="PANTHER" id="PTHR30221">
    <property type="entry name" value="SMALL-CONDUCTANCE MECHANOSENSITIVE CHANNEL"/>
    <property type="match status" value="1"/>
</dbReference>
<evidence type="ECO:0000313" key="13">
    <source>
        <dbReference type="Proteomes" id="UP000244925"/>
    </source>
</evidence>
<dbReference type="InterPro" id="IPR006685">
    <property type="entry name" value="MscS_channel_2nd"/>
</dbReference>
<feature type="domain" description="Mechanosensitive ion channel MscS" evidence="9">
    <location>
        <begin position="138"/>
        <end position="204"/>
    </location>
</feature>
<feature type="region of interest" description="Disordered" evidence="7">
    <location>
        <begin position="246"/>
        <end position="267"/>
    </location>
</feature>
<evidence type="ECO:0000259" key="11">
    <source>
        <dbReference type="Pfam" id="PF21088"/>
    </source>
</evidence>
<dbReference type="SUPFAM" id="SSF82861">
    <property type="entry name" value="Mechanosensitive channel protein MscS (YggB), transmembrane region"/>
    <property type="match status" value="1"/>
</dbReference>
<keyword evidence="13" id="KW-1185">Reference proteome</keyword>
<evidence type="ECO:0000256" key="2">
    <source>
        <dbReference type="ARBA" id="ARBA00008017"/>
    </source>
</evidence>
<dbReference type="GeneID" id="93425342"/>
<name>A0A2V1J350_9BACT</name>
<feature type="transmembrane region" description="Helical" evidence="8">
    <location>
        <begin position="121"/>
        <end position="151"/>
    </location>
</feature>
<keyword evidence="6 8" id="KW-0472">Membrane</keyword>
<dbReference type="GO" id="GO:0008381">
    <property type="term" value="F:mechanosensitive monoatomic ion channel activity"/>
    <property type="evidence" value="ECO:0007669"/>
    <property type="project" value="InterPro"/>
</dbReference>
<dbReference type="Gene3D" id="2.30.30.60">
    <property type="match status" value="1"/>
</dbReference>
<dbReference type="Gene3D" id="3.30.70.100">
    <property type="match status" value="1"/>
</dbReference>
<keyword evidence="5 8" id="KW-1133">Transmembrane helix</keyword>
<evidence type="ECO:0000256" key="3">
    <source>
        <dbReference type="ARBA" id="ARBA00022475"/>
    </source>
</evidence>
<dbReference type="InterPro" id="IPR011014">
    <property type="entry name" value="MscS_channel_TM-2"/>
</dbReference>
<feature type="domain" description="Mechanosensitive ion channel MscS C-terminal" evidence="10">
    <location>
        <begin position="306"/>
        <end position="353"/>
    </location>
</feature>
<comment type="subcellular location">
    <subcellularLocation>
        <location evidence="1">Cell membrane</location>
        <topology evidence="1">Multi-pass membrane protein</topology>
    </subcellularLocation>
</comment>
<dbReference type="InterPro" id="IPR049278">
    <property type="entry name" value="MS_channel_C"/>
</dbReference>
<protein>
    <submittedName>
        <fullName evidence="12">Mechanosensitive ion channel protein MscS</fullName>
    </submittedName>
</protein>
<evidence type="ECO:0000259" key="10">
    <source>
        <dbReference type="Pfam" id="PF21082"/>
    </source>
</evidence>
<feature type="transmembrane region" description="Helical" evidence="8">
    <location>
        <begin position="45"/>
        <end position="69"/>
    </location>
</feature>
<dbReference type="Pfam" id="PF21088">
    <property type="entry name" value="MS_channel_1st"/>
    <property type="match status" value="1"/>
</dbReference>
<dbReference type="InterPro" id="IPR045275">
    <property type="entry name" value="MscS_archaea/bacteria_type"/>
</dbReference>
<evidence type="ECO:0000313" key="12">
    <source>
        <dbReference type="EMBL" id="PWB09357.1"/>
    </source>
</evidence>
<gene>
    <name evidence="12" type="ORF">C5O25_01575</name>
</gene>
<reference evidence="13" key="1">
    <citation type="submission" date="2018-02" db="EMBL/GenBank/DDBJ databases">
        <authorList>
            <person name="Clavel T."/>
            <person name="Strowig T."/>
        </authorList>
    </citation>
    <scope>NUCLEOTIDE SEQUENCE [LARGE SCALE GENOMIC DNA]</scope>
    <source>
        <strain evidence="13">DSM 100764</strain>
    </source>
</reference>
<organism evidence="12 13">
    <name type="scientific">Paramuribaculum intestinale</name>
    <dbReference type="NCBI Taxonomy" id="2094151"/>
    <lineage>
        <taxon>Bacteria</taxon>
        <taxon>Pseudomonadati</taxon>
        <taxon>Bacteroidota</taxon>
        <taxon>Bacteroidia</taxon>
        <taxon>Bacteroidales</taxon>
        <taxon>Muribaculaceae</taxon>
        <taxon>Paramuribaculum</taxon>
    </lineage>
</organism>
<comment type="caution">
    <text evidence="12">The sequence shown here is derived from an EMBL/GenBank/DDBJ whole genome shotgun (WGS) entry which is preliminary data.</text>
</comment>
<dbReference type="PROSITE" id="PS01246">
    <property type="entry name" value="UPF0003"/>
    <property type="match status" value="1"/>
</dbReference>
<dbReference type="GO" id="GO:0005886">
    <property type="term" value="C:plasma membrane"/>
    <property type="evidence" value="ECO:0007669"/>
    <property type="project" value="UniProtKB-SubCell"/>
</dbReference>
<dbReference type="AlphaFoldDB" id="A0A2V1J350"/>
<comment type="similarity">
    <text evidence="2">Belongs to the MscS (TC 1.A.23) family.</text>
</comment>
<evidence type="ECO:0000256" key="6">
    <source>
        <dbReference type="ARBA" id="ARBA00023136"/>
    </source>
</evidence>
<dbReference type="SUPFAM" id="SSF82689">
    <property type="entry name" value="Mechanosensitive channel protein MscS (YggB), C-terminal domain"/>
    <property type="match status" value="2"/>
</dbReference>
<proteinExistence type="inferred from homology"/>
<feature type="compositionally biased region" description="Polar residues" evidence="7">
    <location>
        <begin position="255"/>
        <end position="267"/>
    </location>
</feature>
<dbReference type="InterPro" id="IPR011066">
    <property type="entry name" value="MscS_channel_C_sf"/>
</dbReference>
<evidence type="ECO:0000256" key="4">
    <source>
        <dbReference type="ARBA" id="ARBA00022692"/>
    </source>
</evidence>
<evidence type="ECO:0000256" key="8">
    <source>
        <dbReference type="SAM" id="Phobius"/>
    </source>
</evidence>
<accession>A0A2V1J350</accession>
<evidence type="ECO:0000256" key="1">
    <source>
        <dbReference type="ARBA" id="ARBA00004651"/>
    </source>
</evidence>
<keyword evidence="4 8" id="KW-0812">Transmembrane</keyword>
<dbReference type="Gene3D" id="1.10.287.1260">
    <property type="match status" value="1"/>
</dbReference>
<dbReference type="Proteomes" id="UP000244925">
    <property type="component" value="Unassembled WGS sequence"/>
</dbReference>
<dbReference type="InterPro" id="IPR049142">
    <property type="entry name" value="MS_channel_1st"/>
</dbReference>
<evidence type="ECO:0000259" key="9">
    <source>
        <dbReference type="Pfam" id="PF00924"/>
    </source>
</evidence>
<feature type="transmembrane region" description="Helical" evidence="8">
    <location>
        <begin position="89"/>
        <end position="115"/>
    </location>
</feature>
<dbReference type="EMBL" id="PUBV01000002">
    <property type="protein sequence ID" value="PWB09357.1"/>
    <property type="molecule type" value="Genomic_DNA"/>
</dbReference>
<dbReference type="InterPro" id="IPR010920">
    <property type="entry name" value="LSM_dom_sf"/>
</dbReference>
<evidence type="ECO:0000256" key="5">
    <source>
        <dbReference type="ARBA" id="ARBA00022989"/>
    </source>
</evidence>
<dbReference type="Pfam" id="PF00924">
    <property type="entry name" value="MS_channel_2nd"/>
    <property type="match status" value="1"/>
</dbReference>
<dbReference type="RefSeq" id="WP_107034979.1">
    <property type="nucleotide sequence ID" value="NZ_CAOMFE010000019.1"/>
</dbReference>
<dbReference type="SUPFAM" id="SSF50182">
    <property type="entry name" value="Sm-like ribonucleoproteins"/>
    <property type="match status" value="1"/>
</dbReference>
<feature type="domain" description="Mechanosensitive ion channel transmembrane helices 2/3" evidence="11">
    <location>
        <begin position="97"/>
        <end position="135"/>
    </location>
</feature>
<dbReference type="PANTHER" id="PTHR30221:SF1">
    <property type="entry name" value="SMALL-CONDUCTANCE MECHANOSENSITIVE CHANNEL"/>
    <property type="match status" value="1"/>
</dbReference>
<dbReference type="InterPro" id="IPR006686">
    <property type="entry name" value="MscS_channel_CS"/>
</dbReference>
<dbReference type="Pfam" id="PF21082">
    <property type="entry name" value="MS_channel_3rd"/>
    <property type="match status" value="1"/>
</dbReference>
<dbReference type="InterPro" id="IPR023408">
    <property type="entry name" value="MscS_beta-dom_sf"/>
</dbReference>
<evidence type="ECO:0000256" key="7">
    <source>
        <dbReference type="SAM" id="MobiDB-lite"/>
    </source>
</evidence>